<organism evidence="1">
    <name type="scientific">marine sediment metagenome</name>
    <dbReference type="NCBI Taxonomy" id="412755"/>
    <lineage>
        <taxon>unclassified sequences</taxon>
        <taxon>metagenomes</taxon>
        <taxon>ecological metagenomes</taxon>
    </lineage>
</organism>
<reference evidence="1" key="1">
    <citation type="journal article" date="2015" name="Nature">
        <title>Complex archaea that bridge the gap between prokaryotes and eukaryotes.</title>
        <authorList>
            <person name="Spang A."/>
            <person name="Saw J.H."/>
            <person name="Jorgensen S.L."/>
            <person name="Zaremba-Niedzwiedzka K."/>
            <person name="Martijn J."/>
            <person name="Lind A.E."/>
            <person name="van Eijk R."/>
            <person name="Schleper C."/>
            <person name="Guy L."/>
            <person name="Ettema T.J."/>
        </authorList>
    </citation>
    <scope>NUCLEOTIDE SEQUENCE</scope>
</reference>
<protein>
    <submittedName>
        <fullName evidence="1">Uncharacterized protein</fullName>
    </submittedName>
</protein>
<name>A0A0F9BRD5_9ZZZZ</name>
<comment type="caution">
    <text evidence="1">The sequence shown here is derived from an EMBL/GenBank/DDBJ whole genome shotgun (WGS) entry which is preliminary data.</text>
</comment>
<gene>
    <name evidence="1" type="ORF">LCGC14_2415010</name>
</gene>
<dbReference type="AlphaFoldDB" id="A0A0F9BRD5"/>
<proteinExistence type="predicted"/>
<sequence length="98" mass="11886">MLSRKERRVQKALGTEDGMPPTIRKRLQWWYWNRIKFGIMRHWTMDNFWQWLAFKLPKKLVYHSAIRTWAHATTCPSGLKECASTTTMSDTIKRWEKE</sequence>
<accession>A0A0F9BRD5</accession>
<dbReference type="EMBL" id="LAZR01036583">
    <property type="protein sequence ID" value="KKL24469.1"/>
    <property type="molecule type" value="Genomic_DNA"/>
</dbReference>
<evidence type="ECO:0000313" key="1">
    <source>
        <dbReference type="EMBL" id="KKL24469.1"/>
    </source>
</evidence>